<gene>
    <name evidence="3" type="ORF">KDA27_05665</name>
</gene>
<organism evidence="3 4">
    <name type="scientific">Eiseniibacteriota bacterium</name>
    <dbReference type="NCBI Taxonomy" id="2212470"/>
    <lineage>
        <taxon>Bacteria</taxon>
        <taxon>Candidatus Eiseniibacteriota</taxon>
    </lineage>
</organism>
<keyword evidence="2" id="KW-0812">Transmembrane</keyword>
<keyword evidence="2" id="KW-0472">Membrane</keyword>
<reference evidence="3" key="1">
    <citation type="submission" date="2020-04" db="EMBL/GenBank/DDBJ databases">
        <authorList>
            <person name="Zhang T."/>
        </authorList>
    </citation>
    <scope>NUCLEOTIDE SEQUENCE</scope>
    <source>
        <strain evidence="3">HKST-UBA02</strain>
    </source>
</reference>
<proteinExistence type="predicted"/>
<evidence type="ECO:0000313" key="4">
    <source>
        <dbReference type="Proteomes" id="UP000739538"/>
    </source>
</evidence>
<sequence>MLRLPRTNTSPRTNSSTEMEPATTATTSTSARSRCARIERGAVVGTLRLDVLGLVTPVLGAFALGLLGLGLLGLVTPSAHAANPASSVGLGHGTVGSYQGEGGCGDLMMNGDGTYENGYTWQYGGVVPPYFGAFAECYPAVAPVCAVVLDLTQTGTQFGHLMDVYVWDDDNESPGAVSCVITNVDPGPVAFWPSLSRHVIEVPNCGAGSRVWVGYWGTWVDEINGWWIGADLDGYGGCPRSNIAPGIGYPTGWQNVSVVWGPTQSIGIGAMFGDGSIQGACCYPDGSCLVLSFTECDGSFAGVDTTCDPNPCPQAGICCLPDGSCILEYDDVCDSMAGQWFEGDSCAPNPCPEPEPGACCYPGGYCALVTVFGCEGGVYQGDGTACEPNPCVEGTFGACCYTDSGCVLRAEEDCTGDYLGDGTSCDPNPCPPLVQGACCFRDGTCQQLAEFECVIESGQFFTDEVCDPNPCVQPVAGACCLDDGSCVSSDQTSCAVAEGTFQGEGTACEPNPCPTPVPGACCLALGTCEFSDDVTCGALGGVFQGAESSCEPNPCPEPCVPFALNGRASATAPPPSSDPFGSNASRDGDGPNRGGTLVLHAESVLVLSEDPGAATCNLGTVPQCDDVVARADVETPIVIHALAMFPEAASPRLVGIAFGVDFPVCVELLDWQTCADFEIAEGSWPAPGSGTALAWSSAQTDLVVPVYAFEVQGFSAEPGEFGLIPHPTQGALFADDSVPSILDDIAGLGSFGFFRDGVTPCPTAQTPTGACCFSDGICEVLTFASCEEAGGVFIGVDVPCHPTPCPDGVSGACCFPSTGQCLQLNAYGCAAGGGTYLGDGSECEPNPCPENTSGACCFGDGSCHVVPRLDCVDADGLYVGDGTPCDPDPCPPAGACCLDSGTCAFIFQSYCTSLGGEFQGDGVDCEPGLCPLPGACCFPIGLCTIDVPSSCEDAGGTFQGPETTCEPNPCPQPADGACCFPNGSCQFVNMFECDALGGTYFGDGIACDTNPCPQPPDGACCFIDGTCLFVDAFECDDLDGNYLGNDIPCDPNPCPQPEIGACCLPDGGCEVLADYECEDVDGAFLGDGSVCDGALCGLPCTPPLTPPYSPEQGTRGPNANGALVLHSDPGVEYTFDQDSYCGATTLLTCGDAQVSTDRNFESVVMHVFAAFPRVASPRVAGVTFGVSYAECFVLQGWGSCGDFELANADWPAAGEGTAVTWGSAQSGETVEVYWFAGYVYSFDSTTFDLIPHPTQGAFFADDDVPPNLDPIAALGRFGFGESGLLPCPYDGSPGACCLADGSCEVLFPEDCNASGGSYQGDGTVCDPNPCSGGVGSGACCLQDGSCLVLIWDDCVAFGGDYQGDDTICDPNPCPQPVGACCHEFTCTILTEIDCEASDGFYVGDGTDCDPNPCYPVPTIESSWGRVKETFRELLRRK</sequence>
<feature type="transmembrane region" description="Helical" evidence="2">
    <location>
        <begin position="51"/>
        <end position="75"/>
    </location>
</feature>
<feature type="region of interest" description="Disordered" evidence="1">
    <location>
        <begin position="570"/>
        <end position="594"/>
    </location>
</feature>
<evidence type="ECO:0000256" key="2">
    <source>
        <dbReference type="SAM" id="Phobius"/>
    </source>
</evidence>
<evidence type="ECO:0000313" key="3">
    <source>
        <dbReference type="EMBL" id="MCA9755270.1"/>
    </source>
</evidence>
<accession>A0A956SCE0</accession>
<protein>
    <submittedName>
        <fullName evidence="3">Uncharacterized protein</fullName>
    </submittedName>
</protein>
<evidence type="ECO:0000256" key="1">
    <source>
        <dbReference type="SAM" id="MobiDB-lite"/>
    </source>
</evidence>
<feature type="region of interest" description="Disordered" evidence="1">
    <location>
        <begin position="1"/>
        <end position="31"/>
    </location>
</feature>
<dbReference type="EMBL" id="JAGQHS010000019">
    <property type="protein sequence ID" value="MCA9755270.1"/>
    <property type="molecule type" value="Genomic_DNA"/>
</dbReference>
<comment type="caution">
    <text evidence="3">The sequence shown here is derived from an EMBL/GenBank/DDBJ whole genome shotgun (WGS) entry which is preliminary data.</text>
</comment>
<dbReference type="Proteomes" id="UP000739538">
    <property type="component" value="Unassembled WGS sequence"/>
</dbReference>
<name>A0A956SCE0_UNCEI</name>
<keyword evidence="2" id="KW-1133">Transmembrane helix</keyword>
<reference evidence="3" key="2">
    <citation type="journal article" date="2021" name="Microbiome">
        <title>Successional dynamics and alternative stable states in a saline activated sludge microbial community over 9 years.</title>
        <authorList>
            <person name="Wang Y."/>
            <person name="Ye J."/>
            <person name="Ju F."/>
            <person name="Liu L."/>
            <person name="Boyd J.A."/>
            <person name="Deng Y."/>
            <person name="Parks D.H."/>
            <person name="Jiang X."/>
            <person name="Yin X."/>
            <person name="Woodcroft B.J."/>
            <person name="Tyson G.W."/>
            <person name="Hugenholtz P."/>
            <person name="Polz M.F."/>
            <person name="Zhang T."/>
        </authorList>
    </citation>
    <scope>NUCLEOTIDE SEQUENCE</scope>
    <source>
        <strain evidence="3">HKST-UBA02</strain>
    </source>
</reference>